<gene>
    <name evidence="1" type="ORF">CK203_080134</name>
</gene>
<sequence length="150" mass="17845">MITLSHIGWMKTSARVRDDMSLSRSSIFKFVRLRKKLRFQEEEKEEWLRIVEMWFAEDRGALWKQVINGKYGVEEGGWCSKVVRESYGIRLWKAIRKEWELLHNKVDFLVGSGQRVKFWKDKWCGDMALCTSYLALYAIADSKEDWVVDV</sequence>
<dbReference type="AlphaFoldDB" id="A0A438F2S9"/>
<evidence type="ECO:0000313" key="2">
    <source>
        <dbReference type="Proteomes" id="UP000288805"/>
    </source>
</evidence>
<proteinExistence type="predicted"/>
<dbReference type="Proteomes" id="UP000288805">
    <property type="component" value="Unassembled WGS sequence"/>
</dbReference>
<reference evidence="1 2" key="1">
    <citation type="journal article" date="2018" name="PLoS Genet.">
        <title>Population sequencing reveals clonal diversity and ancestral inbreeding in the grapevine cultivar Chardonnay.</title>
        <authorList>
            <person name="Roach M.J."/>
            <person name="Johnson D.L."/>
            <person name="Bohlmann J."/>
            <person name="van Vuuren H.J."/>
            <person name="Jones S.J."/>
            <person name="Pretorius I.S."/>
            <person name="Schmidt S.A."/>
            <person name="Borneman A.R."/>
        </authorList>
    </citation>
    <scope>NUCLEOTIDE SEQUENCE [LARGE SCALE GENOMIC DNA]</scope>
    <source>
        <strain evidence="2">cv. Chardonnay</strain>
        <tissue evidence="1">Leaf</tissue>
    </source>
</reference>
<accession>A0A438F2S9</accession>
<name>A0A438F2S9_VITVI</name>
<comment type="caution">
    <text evidence="1">The sequence shown here is derived from an EMBL/GenBank/DDBJ whole genome shotgun (WGS) entry which is preliminary data.</text>
</comment>
<evidence type="ECO:0000313" key="1">
    <source>
        <dbReference type="EMBL" id="RVW54275.1"/>
    </source>
</evidence>
<protein>
    <submittedName>
        <fullName evidence="1">Uncharacterized protein</fullName>
    </submittedName>
</protein>
<dbReference type="EMBL" id="QGNW01001129">
    <property type="protein sequence ID" value="RVW54275.1"/>
    <property type="molecule type" value="Genomic_DNA"/>
</dbReference>
<organism evidence="1 2">
    <name type="scientific">Vitis vinifera</name>
    <name type="common">Grape</name>
    <dbReference type="NCBI Taxonomy" id="29760"/>
    <lineage>
        <taxon>Eukaryota</taxon>
        <taxon>Viridiplantae</taxon>
        <taxon>Streptophyta</taxon>
        <taxon>Embryophyta</taxon>
        <taxon>Tracheophyta</taxon>
        <taxon>Spermatophyta</taxon>
        <taxon>Magnoliopsida</taxon>
        <taxon>eudicotyledons</taxon>
        <taxon>Gunneridae</taxon>
        <taxon>Pentapetalae</taxon>
        <taxon>rosids</taxon>
        <taxon>Vitales</taxon>
        <taxon>Vitaceae</taxon>
        <taxon>Viteae</taxon>
        <taxon>Vitis</taxon>
    </lineage>
</organism>